<name>A0ABQ8ZV52_9ROSI</name>
<accession>A0ABQ8ZV52</accession>
<protein>
    <submittedName>
        <fullName evidence="2">Uncharacterized protein</fullName>
    </submittedName>
</protein>
<dbReference type="Proteomes" id="UP001141253">
    <property type="component" value="Chromosome 10"/>
</dbReference>
<reference evidence="2" key="2">
    <citation type="journal article" date="2023" name="Int. J. Mol. Sci.">
        <title>De Novo Assembly and Annotation of 11 Diverse Shrub Willow (Salix) Genomes Reveals Novel Gene Organization in Sex-Linked Regions.</title>
        <authorList>
            <person name="Hyden B."/>
            <person name="Feng K."/>
            <person name="Yates T.B."/>
            <person name="Jawdy S."/>
            <person name="Cereghino C."/>
            <person name="Smart L.B."/>
            <person name="Muchero W."/>
        </authorList>
    </citation>
    <scope>NUCLEOTIDE SEQUENCE</scope>
    <source>
        <tissue evidence="2">Shoot tip</tissue>
    </source>
</reference>
<feature type="region of interest" description="Disordered" evidence="1">
    <location>
        <begin position="59"/>
        <end position="88"/>
    </location>
</feature>
<sequence length="421" mass="47471">MIKKLAKELKNLDKSMPKGISVGVNDDDFSVSEADIEVPAVTAYKNNVSRMKQLLSRDFRRPPLKGGSPDQESIGSETKRSSVSSSSRSHNRKEFLSRFVDSQTLTARLEDWFELISEKSGQKKSAFDVPFELIELQKFDYALEGVSFQQLVRMPNAVYASTSDAVEATAYLAIEDFLHAGAKGLWEAFWSQDDPMPFSVSCLYNENLKFYQAEKAIATHLICSGRSSLLCYTNTTIKKFEQIEFFSESPNCAYVLLVDSQYGGVVKVEGDVDKLEFDVNNVYNCSVDWIKKHCKVSVSPIDRIWNKLGNANWGDIGALQVLFATFHCIVQYSGMPKHSIEDLAADHGPRLQTRRVARQLGDSRVNGHGLFRFQRRSVSPEIVEVPDESIKIKSEELIMKLDVGSVLWLEDSECQKRLSDQ</sequence>
<dbReference type="PANTHER" id="PTHR35118:SF3">
    <property type="entry name" value="PROTEIN KINASE SUPERFAMILY PROTEIN"/>
    <property type="match status" value="1"/>
</dbReference>
<evidence type="ECO:0000313" key="2">
    <source>
        <dbReference type="EMBL" id="KAJ6312077.1"/>
    </source>
</evidence>
<evidence type="ECO:0000313" key="3">
    <source>
        <dbReference type="Proteomes" id="UP001141253"/>
    </source>
</evidence>
<dbReference type="PANTHER" id="PTHR35118">
    <property type="entry name" value="KINASE FAMILY PROTEIN"/>
    <property type="match status" value="1"/>
</dbReference>
<dbReference type="InterPro" id="IPR016135">
    <property type="entry name" value="UBQ-conjugating_enzyme/RWD"/>
</dbReference>
<dbReference type="SUPFAM" id="SSF54495">
    <property type="entry name" value="UBC-like"/>
    <property type="match status" value="1"/>
</dbReference>
<proteinExistence type="predicted"/>
<dbReference type="Gene3D" id="3.10.110.10">
    <property type="entry name" value="Ubiquitin Conjugating Enzyme"/>
    <property type="match status" value="1"/>
</dbReference>
<keyword evidence="3" id="KW-1185">Reference proteome</keyword>
<dbReference type="EMBL" id="JAPFFI010000024">
    <property type="protein sequence ID" value="KAJ6312077.1"/>
    <property type="molecule type" value="Genomic_DNA"/>
</dbReference>
<reference evidence="2" key="1">
    <citation type="submission" date="2022-10" db="EMBL/GenBank/DDBJ databases">
        <authorList>
            <person name="Hyden B.L."/>
            <person name="Feng K."/>
            <person name="Yates T."/>
            <person name="Jawdy S."/>
            <person name="Smart L.B."/>
            <person name="Muchero W."/>
        </authorList>
    </citation>
    <scope>NUCLEOTIDE SEQUENCE</scope>
    <source>
        <tissue evidence="2">Shoot tip</tissue>
    </source>
</reference>
<evidence type="ECO:0000256" key="1">
    <source>
        <dbReference type="SAM" id="MobiDB-lite"/>
    </source>
</evidence>
<organism evidence="2 3">
    <name type="scientific">Salix suchowensis</name>
    <dbReference type="NCBI Taxonomy" id="1278906"/>
    <lineage>
        <taxon>Eukaryota</taxon>
        <taxon>Viridiplantae</taxon>
        <taxon>Streptophyta</taxon>
        <taxon>Embryophyta</taxon>
        <taxon>Tracheophyta</taxon>
        <taxon>Spermatophyta</taxon>
        <taxon>Magnoliopsida</taxon>
        <taxon>eudicotyledons</taxon>
        <taxon>Gunneridae</taxon>
        <taxon>Pentapetalae</taxon>
        <taxon>rosids</taxon>
        <taxon>fabids</taxon>
        <taxon>Malpighiales</taxon>
        <taxon>Salicaceae</taxon>
        <taxon>Saliceae</taxon>
        <taxon>Salix</taxon>
    </lineage>
</organism>
<comment type="caution">
    <text evidence="2">The sequence shown here is derived from an EMBL/GenBank/DDBJ whole genome shotgun (WGS) entry which is preliminary data.</text>
</comment>
<gene>
    <name evidence="2" type="ORF">OIU77_013765</name>
</gene>